<dbReference type="EMBL" id="LRFC01000001">
    <property type="protein sequence ID" value="KZE68881.1"/>
    <property type="molecule type" value="Genomic_DNA"/>
</dbReference>
<dbReference type="Proteomes" id="UP000076567">
    <property type="component" value="Unassembled WGS sequence"/>
</dbReference>
<dbReference type="AlphaFoldDB" id="A0A161TRB1"/>
<evidence type="ECO:0000313" key="2">
    <source>
        <dbReference type="EMBL" id="KZE68881.1"/>
    </source>
</evidence>
<reference evidence="3" key="1">
    <citation type="submission" date="2016-01" db="EMBL/GenBank/DDBJ databases">
        <title>Draft genome of Chromobacterium sp. F49.</title>
        <authorList>
            <person name="Hong K.W."/>
        </authorList>
    </citation>
    <scope>NUCLEOTIDE SEQUENCE [LARGE SCALE GENOMIC DNA]</scope>
    <source>
        <strain evidence="3">P7IIIA</strain>
    </source>
</reference>
<comment type="caution">
    <text evidence="2">The sequence shown here is derived from an EMBL/GenBank/DDBJ whole genome shotgun (WGS) entry which is preliminary data.</text>
</comment>
<evidence type="ECO:0000313" key="3">
    <source>
        <dbReference type="Proteomes" id="UP000076567"/>
    </source>
</evidence>
<keyword evidence="3" id="KW-1185">Reference proteome</keyword>
<sequence length="88" mass="9827">MKKTVTLKAICSITYFDKLIGAQGARLLRDRRAGETLKSETYKCGSPPAPRKASNLERKSTTFKSIKKCEKQRLKQKGGSKDAETSDF</sequence>
<feature type="region of interest" description="Disordered" evidence="1">
    <location>
        <begin position="39"/>
        <end position="62"/>
    </location>
</feature>
<name>A0A161TRB1_9BACL</name>
<proteinExistence type="predicted"/>
<protein>
    <submittedName>
        <fullName evidence="2">Uncharacterized protein</fullName>
    </submittedName>
</protein>
<gene>
    <name evidence="2" type="ORF">AWM68_01000</name>
</gene>
<accession>A0A161TRB1</accession>
<organism evidence="2 3">
    <name type="scientific">Fictibacillus phosphorivorans</name>
    <dbReference type="NCBI Taxonomy" id="1221500"/>
    <lineage>
        <taxon>Bacteria</taxon>
        <taxon>Bacillati</taxon>
        <taxon>Bacillota</taxon>
        <taxon>Bacilli</taxon>
        <taxon>Bacillales</taxon>
        <taxon>Fictibacillaceae</taxon>
        <taxon>Fictibacillus</taxon>
    </lineage>
</organism>
<evidence type="ECO:0000256" key="1">
    <source>
        <dbReference type="SAM" id="MobiDB-lite"/>
    </source>
</evidence>